<protein>
    <submittedName>
        <fullName evidence="4">Xaa-Pro dipeptidase</fullName>
    </submittedName>
</protein>
<dbReference type="NCBIfam" id="TIGR00976">
    <property type="entry name" value="CocE_NonD"/>
    <property type="match status" value="1"/>
</dbReference>
<dbReference type="InterPro" id="IPR000383">
    <property type="entry name" value="Xaa-Pro-like_dom"/>
</dbReference>
<dbReference type="Pfam" id="PF08530">
    <property type="entry name" value="PepX_C"/>
    <property type="match status" value="1"/>
</dbReference>
<evidence type="ECO:0000256" key="2">
    <source>
        <dbReference type="SAM" id="MobiDB-lite"/>
    </source>
</evidence>
<keyword evidence="5" id="KW-1185">Reference proteome</keyword>
<proteinExistence type="predicted"/>
<keyword evidence="1" id="KW-0378">Hydrolase</keyword>
<name>A0A2S0WM36_9ACTN</name>
<dbReference type="AlphaFoldDB" id="A0A2S0WM36"/>
<dbReference type="SUPFAM" id="SSF49785">
    <property type="entry name" value="Galactose-binding domain-like"/>
    <property type="match status" value="1"/>
</dbReference>
<dbReference type="KEGG" id="aez:C3E78_09510"/>
<dbReference type="SUPFAM" id="SSF53474">
    <property type="entry name" value="alpha/beta-Hydrolases"/>
    <property type="match status" value="1"/>
</dbReference>
<dbReference type="SMART" id="SM00939">
    <property type="entry name" value="PepX_C"/>
    <property type="match status" value="1"/>
</dbReference>
<dbReference type="InterPro" id="IPR029058">
    <property type="entry name" value="AB_hydrolase_fold"/>
</dbReference>
<feature type="domain" description="Xaa-Pro dipeptidyl-peptidase C-terminal" evidence="3">
    <location>
        <begin position="382"/>
        <end position="617"/>
    </location>
</feature>
<dbReference type="EMBL" id="CP026952">
    <property type="protein sequence ID" value="AWB92419.1"/>
    <property type="molecule type" value="Genomic_DNA"/>
</dbReference>
<gene>
    <name evidence="4" type="ORF">C3E78_09510</name>
</gene>
<evidence type="ECO:0000313" key="5">
    <source>
        <dbReference type="Proteomes" id="UP000244384"/>
    </source>
</evidence>
<evidence type="ECO:0000256" key="1">
    <source>
        <dbReference type="ARBA" id="ARBA00022801"/>
    </source>
</evidence>
<dbReference type="InterPro" id="IPR008979">
    <property type="entry name" value="Galactose-bd-like_sf"/>
</dbReference>
<evidence type="ECO:0000259" key="3">
    <source>
        <dbReference type="SMART" id="SM00939"/>
    </source>
</evidence>
<dbReference type="Gene3D" id="3.40.50.1820">
    <property type="entry name" value="alpha/beta hydrolase"/>
    <property type="match status" value="2"/>
</dbReference>
<dbReference type="Pfam" id="PF02129">
    <property type="entry name" value="Peptidase_S15"/>
    <property type="match status" value="1"/>
</dbReference>
<dbReference type="Proteomes" id="UP000244384">
    <property type="component" value="Chromosome"/>
</dbReference>
<dbReference type="InterPro" id="IPR013736">
    <property type="entry name" value="Xaa-Pro_dipept_C"/>
</dbReference>
<feature type="region of interest" description="Disordered" evidence="2">
    <location>
        <begin position="428"/>
        <end position="452"/>
    </location>
</feature>
<accession>A0A2S0WM36</accession>
<reference evidence="5" key="1">
    <citation type="submission" date="2018-01" db="EMBL/GenBank/DDBJ databases">
        <authorList>
            <person name="Li J."/>
        </authorList>
    </citation>
    <scope>NUCLEOTIDE SEQUENCE [LARGE SCALE GENOMIC DNA]</scope>
    <source>
        <strain evidence="5">592</strain>
    </source>
</reference>
<feature type="compositionally biased region" description="Polar residues" evidence="2">
    <location>
        <begin position="440"/>
        <end position="452"/>
    </location>
</feature>
<dbReference type="GO" id="GO:0008239">
    <property type="term" value="F:dipeptidyl-peptidase activity"/>
    <property type="evidence" value="ECO:0007669"/>
    <property type="project" value="InterPro"/>
</dbReference>
<dbReference type="InterPro" id="IPR005674">
    <property type="entry name" value="CocE/Ser_esterase"/>
</dbReference>
<dbReference type="Gene3D" id="2.60.120.260">
    <property type="entry name" value="Galactose-binding domain-like"/>
    <property type="match status" value="1"/>
</dbReference>
<sequence>MPDLWAVHQTPVMRPTILSRHARRSRTVLGAVLALAISGSGLVAATATTASAATVPKPYVLKGGESAAVYSYADAIRETVWVIAPDFDGDGEKDRIAVDIVRPRELDAKRVKVPVVMDASPYYTSVGRGNETEFKSFDEEGNLVKFPLFYDNYFVPRGYAYVAPDIAGTSRSTGCVDTGGKSDVGSAKAVVQWLNGNADAVDADGKPVRASWSNGRTGMIGKSYDGTLANGVAATGVKGLETIVPISAISSWYDYSRSQGLPYSWDYSSGLASRVGTNRTQPQDCSATLARMNAEDADETGEHNAFWDERNYRDSAALNAKKVKASVFIYHGLQDTNVKTRHFSTWWKELGKAGVTRKMWLSRVGHVDPFDINRDEWVRTLHRWFDHELMGIKNSIMLEPPVRVETKPNHWVSSVSWPARLTTTTLRPQADGGLARSPERATQSWVNSPSQRENVAVTEGDNPNRLLYATTPLLADARMSGSMVAKVRVRSQVPTGQVGVMLVDYGEGDRVLATGDGASTTTTETCVGQSTANDDACYFTMNRNVGTTPLQVLGRGWARLDGAGTHDVTVTLDPDDAVVAKGHRLGVVVVAAANGRVRNVDTTASTYTLDLAKSQFVLPGLALPHPTWPSSWSWLPKRSEIVPGTLPDVRRSELPVMLDTTG</sequence>
<evidence type="ECO:0000313" key="4">
    <source>
        <dbReference type="EMBL" id="AWB92419.1"/>
    </source>
</evidence>
<organism evidence="4 5">
    <name type="scientific">Aeromicrobium chenweiae</name>
    <dbReference type="NCBI Taxonomy" id="2079793"/>
    <lineage>
        <taxon>Bacteria</taxon>
        <taxon>Bacillati</taxon>
        <taxon>Actinomycetota</taxon>
        <taxon>Actinomycetes</taxon>
        <taxon>Propionibacteriales</taxon>
        <taxon>Nocardioidaceae</taxon>
        <taxon>Aeromicrobium</taxon>
    </lineage>
</organism>